<dbReference type="AlphaFoldDB" id="M4V9C7"/>
<dbReference type="Proteomes" id="UP000012040">
    <property type="component" value="Chromosome"/>
</dbReference>
<evidence type="ECO:0000259" key="3">
    <source>
        <dbReference type="PROSITE" id="PS50296"/>
    </source>
</evidence>
<sequence length="121" mass="13570">MSTKDRVLVYSTDPKDQALLSGELEKNKNLAAQQTLVDQNKYVVVFRLETQSRGGKTVTVMDKLPAFEPFLKELTKELKVKCGVGGSHRIAGDFGIIEIQGDKRDAIKKILDKKQIKYKGM</sequence>
<proteinExistence type="predicted"/>
<dbReference type="PATRIC" id="fig|1184267.3.peg.415"/>
<dbReference type="RefSeq" id="WP_015469121.1">
    <property type="nucleotide sequence ID" value="NC_020813.1"/>
</dbReference>
<name>M4V9C7_9BACT</name>
<reference evidence="4 5" key="1">
    <citation type="journal article" date="2013" name="ISME J.">
        <title>By their genes ye shall know them: genomic signatures of predatory bacteria.</title>
        <authorList>
            <person name="Pasternak Z."/>
            <person name="Pietrokovski S."/>
            <person name="Rotem O."/>
            <person name="Gophna U."/>
            <person name="Lurie-Weinberger M.N."/>
            <person name="Jurkevitch E."/>
        </authorList>
    </citation>
    <scope>NUCLEOTIDE SEQUENCE [LARGE SCALE GENOMIC DNA]</scope>
    <source>
        <strain evidence="4 5">JSS</strain>
    </source>
</reference>
<dbReference type="CDD" id="cd11567">
    <property type="entry name" value="YciH_like"/>
    <property type="match status" value="1"/>
</dbReference>
<dbReference type="GO" id="GO:0006417">
    <property type="term" value="P:regulation of translation"/>
    <property type="evidence" value="ECO:0007669"/>
    <property type="project" value="UniProtKB-KW"/>
</dbReference>
<evidence type="ECO:0000256" key="1">
    <source>
        <dbReference type="ARBA" id="ARBA00022845"/>
    </source>
</evidence>
<dbReference type="InterPro" id="IPR036877">
    <property type="entry name" value="SUI1_dom_sf"/>
</dbReference>
<dbReference type="EMBL" id="CP003537">
    <property type="protein sequence ID" value="AGH94631.1"/>
    <property type="molecule type" value="Genomic_DNA"/>
</dbReference>
<evidence type="ECO:0000313" key="4">
    <source>
        <dbReference type="EMBL" id="AGH94631.1"/>
    </source>
</evidence>
<dbReference type="Pfam" id="PF01253">
    <property type="entry name" value="SUI1"/>
    <property type="match status" value="1"/>
</dbReference>
<evidence type="ECO:0000256" key="2">
    <source>
        <dbReference type="ARBA" id="ARBA00022917"/>
    </source>
</evidence>
<dbReference type="PROSITE" id="PS50296">
    <property type="entry name" value="SUI1"/>
    <property type="match status" value="1"/>
</dbReference>
<gene>
    <name evidence="4" type="ORF">A11Q_411</name>
</gene>
<keyword evidence="5" id="KW-1185">Reference proteome</keyword>
<dbReference type="PIRSF" id="PIRSF037511">
    <property type="entry name" value="Transl_init_SUI1_pro"/>
    <property type="match status" value="1"/>
</dbReference>
<accession>M4V9C7</accession>
<feature type="domain" description="SUI1" evidence="3">
    <location>
        <begin position="45"/>
        <end position="115"/>
    </location>
</feature>
<dbReference type="InterPro" id="IPR005872">
    <property type="entry name" value="SUI1_arc_bac"/>
</dbReference>
<dbReference type="STRING" id="1184267.A11Q_411"/>
<organism evidence="4 5">
    <name type="scientific">Pseudobdellovibrio exovorus JSS</name>
    <dbReference type="NCBI Taxonomy" id="1184267"/>
    <lineage>
        <taxon>Bacteria</taxon>
        <taxon>Pseudomonadati</taxon>
        <taxon>Bdellovibrionota</taxon>
        <taxon>Bdellovibrionia</taxon>
        <taxon>Bdellovibrionales</taxon>
        <taxon>Pseudobdellovibrionaceae</taxon>
        <taxon>Pseudobdellovibrio</taxon>
    </lineage>
</organism>
<keyword evidence="2" id="KW-0648">Protein biosynthesis</keyword>
<dbReference type="InterPro" id="IPR001950">
    <property type="entry name" value="SUI1"/>
</dbReference>
<protein>
    <submittedName>
        <fullName evidence="4">Putative translation initiation factor SUI1</fullName>
    </submittedName>
</protein>
<evidence type="ECO:0000313" key="5">
    <source>
        <dbReference type="Proteomes" id="UP000012040"/>
    </source>
</evidence>
<dbReference type="SUPFAM" id="SSF55159">
    <property type="entry name" value="eIF1-like"/>
    <property type="match status" value="1"/>
</dbReference>
<dbReference type="HOGENOM" id="CLU_082805_4_0_7"/>
<dbReference type="KEGG" id="bex:A11Q_411"/>
<dbReference type="GO" id="GO:0003743">
    <property type="term" value="F:translation initiation factor activity"/>
    <property type="evidence" value="ECO:0007669"/>
    <property type="project" value="UniProtKB-KW"/>
</dbReference>
<keyword evidence="4" id="KW-0396">Initiation factor</keyword>
<dbReference type="Gene3D" id="3.30.780.10">
    <property type="entry name" value="SUI1-like domain"/>
    <property type="match status" value="1"/>
</dbReference>
<dbReference type="eggNOG" id="COG0023">
    <property type="taxonomic scope" value="Bacteria"/>
</dbReference>
<keyword evidence="1" id="KW-0810">Translation regulation</keyword>